<dbReference type="Pfam" id="PF02447">
    <property type="entry name" value="GntP_permease"/>
    <property type="match status" value="2"/>
</dbReference>
<dbReference type="GO" id="GO:0005886">
    <property type="term" value="C:plasma membrane"/>
    <property type="evidence" value="ECO:0007669"/>
    <property type="project" value="TreeGrafter"/>
</dbReference>
<reference evidence="2 3" key="1">
    <citation type="submission" date="2016-10" db="EMBL/GenBank/DDBJ databases">
        <authorList>
            <person name="de Groot N.N."/>
        </authorList>
    </citation>
    <scope>NUCLEOTIDE SEQUENCE [LARGE SCALE GENOMIC DNA]</scope>
    <source>
        <strain evidence="2 3">CCM7597</strain>
    </source>
</reference>
<feature type="transmembrane region" description="Helical" evidence="1">
    <location>
        <begin position="33"/>
        <end position="56"/>
    </location>
</feature>
<proteinExistence type="predicted"/>
<dbReference type="InterPro" id="IPR003474">
    <property type="entry name" value="Glcn_transporter"/>
</dbReference>
<dbReference type="PANTHER" id="PTHR30354:SF23">
    <property type="entry name" value="GNTP FAMILY PERMEASE"/>
    <property type="match status" value="1"/>
</dbReference>
<evidence type="ECO:0000256" key="1">
    <source>
        <dbReference type="SAM" id="Phobius"/>
    </source>
</evidence>
<feature type="transmembrane region" description="Helical" evidence="1">
    <location>
        <begin position="68"/>
        <end position="91"/>
    </location>
</feature>
<feature type="transmembrane region" description="Helical" evidence="1">
    <location>
        <begin position="180"/>
        <end position="199"/>
    </location>
</feature>
<dbReference type="GO" id="GO:0015128">
    <property type="term" value="F:gluconate transmembrane transporter activity"/>
    <property type="evidence" value="ECO:0007669"/>
    <property type="project" value="InterPro"/>
</dbReference>
<feature type="transmembrane region" description="Helical" evidence="1">
    <location>
        <begin position="103"/>
        <end position="129"/>
    </location>
</feature>
<dbReference type="PANTHER" id="PTHR30354">
    <property type="entry name" value="GNT FAMILY GLUCONATE TRANSPORTER"/>
    <property type="match status" value="1"/>
</dbReference>
<dbReference type="AlphaFoldDB" id="A0A1H3VVL9"/>
<evidence type="ECO:0000313" key="3">
    <source>
        <dbReference type="Proteomes" id="UP000198584"/>
    </source>
</evidence>
<organism evidence="2 3">
    <name type="scientific">Thalassobacillus cyri</name>
    <dbReference type="NCBI Taxonomy" id="571932"/>
    <lineage>
        <taxon>Bacteria</taxon>
        <taxon>Bacillati</taxon>
        <taxon>Bacillota</taxon>
        <taxon>Bacilli</taxon>
        <taxon>Bacillales</taxon>
        <taxon>Bacillaceae</taxon>
        <taxon>Thalassobacillus</taxon>
    </lineage>
</organism>
<sequence>MVRVINSEVSMLGVLVAMALTIILIFRRINPPYAMMAGALAGGIVGGLSLAATLDFMIGGAQLLTPAVLRILAAGVLVGVLIESGAANVIANTIVTKMGETRALLAITVSTLVLTAVGVFIAAAVITVAPIALMIAKRTKVSRLSVLIAVVCGARAGNVMSPNPNTIAAAESFSIPLTSVMFAGVGPAVVGAAFTYFIAKKINDKGSKVNKIREEKTDEMKQPSFLAAISGPLFAILMLSLQPLVDIKVDSLLALPAGGVFGAVVMRKTTDLNSYMSSGLQKMSGISILILATGTLAGIIVNSSLNRMIMSGLNTFDLPISSIAPLSGSFMALATASATSSAAISSNVFGEVLLENGVSALAGATMINAGAVAFDHLPHGPLFHISRDSFFMDMKERLKALPYETVIGVVIVIVSTIIYGGLL</sequence>
<name>A0A1H3VVL9_9BACI</name>
<feature type="transmembrane region" description="Helical" evidence="1">
    <location>
        <begin position="9"/>
        <end position="27"/>
    </location>
</feature>
<feature type="transmembrane region" description="Helical" evidence="1">
    <location>
        <begin position="225"/>
        <end position="245"/>
    </location>
</feature>
<keyword evidence="3" id="KW-1185">Reference proteome</keyword>
<dbReference type="Proteomes" id="UP000198584">
    <property type="component" value="Unassembled WGS sequence"/>
</dbReference>
<keyword evidence="1" id="KW-0812">Transmembrane</keyword>
<evidence type="ECO:0000313" key="2">
    <source>
        <dbReference type="EMBL" id="SDZ78118.1"/>
    </source>
</evidence>
<dbReference type="STRING" id="571932.SAMN05421743_101175"/>
<keyword evidence="1" id="KW-1133">Transmembrane helix</keyword>
<protein>
    <submittedName>
        <fullName evidence="2">Gluconate:H+ symporter, GntP family</fullName>
    </submittedName>
</protein>
<accession>A0A1H3VVL9</accession>
<feature type="transmembrane region" description="Helical" evidence="1">
    <location>
        <begin position="283"/>
        <end position="301"/>
    </location>
</feature>
<keyword evidence="1" id="KW-0472">Membrane</keyword>
<feature type="transmembrane region" description="Helical" evidence="1">
    <location>
        <begin position="401"/>
        <end position="422"/>
    </location>
</feature>
<dbReference type="EMBL" id="FNQR01000001">
    <property type="protein sequence ID" value="SDZ78118.1"/>
    <property type="molecule type" value="Genomic_DNA"/>
</dbReference>
<gene>
    <name evidence="2" type="ORF">SAMN05421743_101175</name>
</gene>